<protein>
    <submittedName>
        <fullName evidence="1">Uncharacterized protein</fullName>
    </submittedName>
</protein>
<dbReference type="EMBL" id="QUSW01000005">
    <property type="protein sequence ID" value="RQP23071.1"/>
    <property type="molecule type" value="Genomic_DNA"/>
</dbReference>
<reference evidence="1 2" key="1">
    <citation type="submission" date="2018-08" db="EMBL/GenBank/DDBJ databases">
        <authorList>
            <person name="Khan S.A."/>
            <person name="Jeon C.O."/>
            <person name="Chun B.H."/>
            <person name="Jeong S.E."/>
        </authorList>
    </citation>
    <scope>NUCLEOTIDE SEQUENCE [LARGE SCALE GENOMIC DNA]</scope>
    <source>
        <strain evidence="1 2">S-16</strain>
    </source>
</reference>
<dbReference type="Proteomes" id="UP000267464">
    <property type="component" value="Unassembled WGS sequence"/>
</dbReference>
<evidence type="ECO:0000313" key="2">
    <source>
        <dbReference type="Proteomes" id="UP000267464"/>
    </source>
</evidence>
<keyword evidence="2" id="KW-1185">Reference proteome</keyword>
<evidence type="ECO:0000313" key="1">
    <source>
        <dbReference type="EMBL" id="RQP23071.1"/>
    </source>
</evidence>
<gene>
    <name evidence="1" type="ORF">DZC73_18265</name>
</gene>
<reference evidence="1 2" key="2">
    <citation type="submission" date="2018-12" db="EMBL/GenBank/DDBJ databases">
        <title>Rhizobacter gummiphilus sp. nov., a rubber-degrading bacterium isolated from the soil of a botanical garden in Japan.</title>
        <authorList>
            <person name="Shunsuke S.S."/>
        </authorList>
    </citation>
    <scope>NUCLEOTIDE SEQUENCE [LARGE SCALE GENOMIC DNA]</scope>
    <source>
        <strain evidence="1 2">S-16</strain>
    </source>
</reference>
<organism evidence="1 2">
    <name type="scientific">Piscinibacter terrae</name>
    <dbReference type="NCBI Taxonomy" id="2496871"/>
    <lineage>
        <taxon>Bacteria</taxon>
        <taxon>Pseudomonadati</taxon>
        <taxon>Pseudomonadota</taxon>
        <taxon>Betaproteobacteria</taxon>
        <taxon>Burkholderiales</taxon>
        <taxon>Sphaerotilaceae</taxon>
        <taxon>Piscinibacter</taxon>
    </lineage>
</organism>
<name>A0A3N7HQM7_9BURK</name>
<comment type="caution">
    <text evidence="1">The sequence shown here is derived from an EMBL/GenBank/DDBJ whole genome shotgun (WGS) entry which is preliminary data.</text>
</comment>
<proteinExistence type="predicted"/>
<accession>A0A3N7HQM7</accession>
<sequence>MRDRSQLYYATNREIRDLLMSGKQRITENVLLELLRDRGILCSPDEPREDLVERLSMLTHDYADVCGLLERREAQRRGEKTSTIAIDVSLTPDELKEIIDEYQQAETGEKVSHYKKSPDEFVMNVTYYDPDYSKTRLLQWQELHATIEFVKKEGRTELRLPATEKARSIVDNIKARVEAKKKTPIQLEEIELTNLTAPEDRTTFFTKLISSLPHFPLENVSRLRVAHSKSIDQDDDFDMEEEEVEEAAEKMLGVVENVALSGENLVASEMYQELKAKGFYITSVTWRARQDVDPYAKVEFDAGFEDRQAAKRFRYSVHGALRFKNGKYTKNLRHVEDAEKAALLGMIEQTARKVLADLLAAQAAADAAAQGNGGIE</sequence>
<dbReference type="AlphaFoldDB" id="A0A3N7HQM7"/>